<sequence length="76" mass="7945">MLIEQGVLRQADHRPGLGLPQNRAPGLGWAGHLQYRAQLPLVHPARGAVGAPTAAGEVALVEVLAAKPVVEPDVNE</sequence>
<organism evidence="1">
    <name type="scientific">bioreactor metagenome</name>
    <dbReference type="NCBI Taxonomy" id="1076179"/>
    <lineage>
        <taxon>unclassified sequences</taxon>
        <taxon>metagenomes</taxon>
        <taxon>ecological metagenomes</taxon>
    </lineage>
</organism>
<comment type="caution">
    <text evidence="1">The sequence shown here is derived from an EMBL/GenBank/DDBJ whole genome shotgun (WGS) entry which is preliminary data.</text>
</comment>
<dbReference type="AlphaFoldDB" id="A0A645B6Z4"/>
<protein>
    <submittedName>
        <fullName evidence="1">Uncharacterized protein</fullName>
    </submittedName>
</protein>
<gene>
    <name evidence="1" type="ORF">SDC9_108033</name>
</gene>
<reference evidence="1" key="1">
    <citation type="submission" date="2019-08" db="EMBL/GenBank/DDBJ databases">
        <authorList>
            <person name="Kucharzyk K."/>
            <person name="Murdoch R.W."/>
            <person name="Higgins S."/>
            <person name="Loffler F."/>
        </authorList>
    </citation>
    <scope>NUCLEOTIDE SEQUENCE</scope>
</reference>
<accession>A0A645B6Z4</accession>
<dbReference type="EMBL" id="VSSQ01018195">
    <property type="protein sequence ID" value="MPM61177.1"/>
    <property type="molecule type" value="Genomic_DNA"/>
</dbReference>
<name>A0A645B6Z4_9ZZZZ</name>
<proteinExistence type="predicted"/>
<evidence type="ECO:0000313" key="1">
    <source>
        <dbReference type="EMBL" id="MPM61177.1"/>
    </source>
</evidence>